<feature type="signal peptide" evidence="2">
    <location>
        <begin position="1"/>
        <end position="22"/>
    </location>
</feature>
<evidence type="ECO:0000256" key="1">
    <source>
        <dbReference type="SAM" id="Phobius"/>
    </source>
</evidence>
<evidence type="ECO:0008006" key="6">
    <source>
        <dbReference type="Google" id="ProtNLM"/>
    </source>
</evidence>
<protein>
    <recommendedName>
        <fullName evidence="6">Transmembrane protein</fullName>
    </recommendedName>
</protein>
<dbReference type="EMBL" id="CAMXCT020004913">
    <property type="protein sequence ID" value="CAL1164140.1"/>
    <property type="molecule type" value="Genomic_DNA"/>
</dbReference>
<accession>A0A9P1GES1</accession>
<feature type="chain" id="PRO_5043272729" description="Transmembrane protein" evidence="2">
    <location>
        <begin position="23"/>
        <end position="246"/>
    </location>
</feature>
<name>A0A9P1GES1_9DINO</name>
<evidence type="ECO:0000313" key="3">
    <source>
        <dbReference type="EMBL" id="CAI4010765.1"/>
    </source>
</evidence>
<keyword evidence="1" id="KW-0472">Membrane</keyword>
<reference evidence="3" key="1">
    <citation type="submission" date="2022-10" db="EMBL/GenBank/DDBJ databases">
        <authorList>
            <person name="Chen Y."/>
            <person name="Dougan E. K."/>
            <person name="Chan C."/>
            <person name="Rhodes N."/>
            <person name="Thang M."/>
        </authorList>
    </citation>
    <scope>NUCLEOTIDE SEQUENCE</scope>
</reference>
<evidence type="ECO:0000313" key="4">
    <source>
        <dbReference type="EMBL" id="CAL1164140.1"/>
    </source>
</evidence>
<keyword evidence="5" id="KW-1185">Reference proteome</keyword>
<dbReference type="AlphaFoldDB" id="A0A9P1GES1"/>
<comment type="caution">
    <text evidence="3">The sequence shown here is derived from an EMBL/GenBank/DDBJ whole genome shotgun (WGS) entry which is preliminary data.</text>
</comment>
<keyword evidence="1" id="KW-1133">Transmembrane helix</keyword>
<keyword evidence="1" id="KW-0812">Transmembrane</keyword>
<gene>
    <name evidence="3" type="ORF">C1SCF055_LOCUS36000</name>
</gene>
<organism evidence="3">
    <name type="scientific">Cladocopium goreaui</name>
    <dbReference type="NCBI Taxonomy" id="2562237"/>
    <lineage>
        <taxon>Eukaryota</taxon>
        <taxon>Sar</taxon>
        <taxon>Alveolata</taxon>
        <taxon>Dinophyceae</taxon>
        <taxon>Suessiales</taxon>
        <taxon>Symbiodiniaceae</taxon>
        <taxon>Cladocopium</taxon>
    </lineage>
</organism>
<dbReference type="EMBL" id="CAMXCT010004913">
    <property type="protein sequence ID" value="CAI4010765.1"/>
    <property type="molecule type" value="Genomic_DNA"/>
</dbReference>
<feature type="transmembrane region" description="Helical" evidence="1">
    <location>
        <begin position="38"/>
        <end position="60"/>
    </location>
</feature>
<sequence length="246" mass="26818">MCIVATLPIWFQSLICVLSCDGATCEKSAAAGGYTSVYQYMITNAVLQLLLLPFGLLILYPMLLQANKLVAAAFQWTSCGMWWLVRLVLGTCVSALVMWSNDHLQLALRDMLFFSTTSSAYLAVVLEATLAGEVQIIDAMDTLTSALNICRLIALSKSQQADFMRQALHGTATGKHLDLEAMLGKISKQIDAELKMLDHGEGTTLAAALSEASVNLEQMKRDRITMVAHLVSRVREILSERANSGA</sequence>
<evidence type="ECO:0000256" key="2">
    <source>
        <dbReference type="SAM" id="SignalP"/>
    </source>
</evidence>
<dbReference type="OrthoDB" id="375413at2759"/>
<keyword evidence="2" id="KW-0732">Signal</keyword>
<proteinExistence type="predicted"/>
<dbReference type="EMBL" id="CAMXCT030004913">
    <property type="protein sequence ID" value="CAL4798077.1"/>
    <property type="molecule type" value="Genomic_DNA"/>
</dbReference>
<dbReference type="Proteomes" id="UP001152797">
    <property type="component" value="Unassembled WGS sequence"/>
</dbReference>
<reference evidence="4" key="2">
    <citation type="submission" date="2024-04" db="EMBL/GenBank/DDBJ databases">
        <authorList>
            <person name="Chen Y."/>
            <person name="Shah S."/>
            <person name="Dougan E. K."/>
            <person name="Thang M."/>
            <person name="Chan C."/>
        </authorList>
    </citation>
    <scope>NUCLEOTIDE SEQUENCE [LARGE SCALE GENOMIC DNA]</scope>
</reference>
<evidence type="ECO:0000313" key="5">
    <source>
        <dbReference type="Proteomes" id="UP001152797"/>
    </source>
</evidence>
<feature type="transmembrane region" description="Helical" evidence="1">
    <location>
        <begin position="81"/>
        <end position="99"/>
    </location>
</feature>